<evidence type="ECO:0000256" key="10">
    <source>
        <dbReference type="ARBA" id="ARBA00022989"/>
    </source>
</evidence>
<dbReference type="EMBL" id="JBEPSB010000013">
    <property type="protein sequence ID" value="MET4561680.1"/>
    <property type="molecule type" value="Genomic_DNA"/>
</dbReference>
<dbReference type="InterPro" id="IPR036890">
    <property type="entry name" value="HATPase_C_sf"/>
</dbReference>
<keyword evidence="7" id="KW-0547">Nucleotide-binding</keyword>
<dbReference type="RefSeq" id="WP_354472129.1">
    <property type="nucleotide sequence ID" value="NZ_JBEPSB010000013.1"/>
</dbReference>
<evidence type="ECO:0000256" key="13">
    <source>
        <dbReference type="SAM" id="Phobius"/>
    </source>
</evidence>
<sequence length="338" mass="38739">MLLLFLKERLTWIGFHLFIIVVVNVLFSLDVGLMSISITYVNICMVVSFTVFLLWRYIVEVGQLKDFLGNVDGQLDDVHSKNLDLSPFQDAYFAKIEDVFYVKDMELNKAKVQLQEYTDELLAWVHEVKAPLTSINLMLSQIEDLALRRKLEHEWLRLHLLVDQQLHQTRLASIEKDNYMTEMELRTVVYKEIRAMQPWCLEKGIGFDVAELSEMVMTDGKWLAFIVRQILSNAIKYSPTNADIVIFTEVDVTGAILLHIQDEGIGIRKEDLPRIFQKSYTGTAGRESAQSTGMGLYLAHNVALKIGIRISVQSEAGEGSIFTLRFPLQNEYVKLTGR</sequence>
<keyword evidence="9" id="KW-0067">ATP-binding</keyword>
<protein>
    <recommendedName>
        <fullName evidence="3">histidine kinase</fullName>
        <ecNumber evidence="3">2.7.13.3</ecNumber>
    </recommendedName>
</protein>
<comment type="caution">
    <text evidence="15">The sequence shown here is derived from an EMBL/GenBank/DDBJ whole genome shotgun (WGS) entry which is preliminary data.</text>
</comment>
<feature type="domain" description="Histidine kinase" evidence="14">
    <location>
        <begin position="123"/>
        <end position="330"/>
    </location>
</feature>
<dbReference type="Proteomes" id="UP001549363">
    <property type="component" value="Unassembled WGS sequence"/>
</dbReference>
<dbReference type="Gene3D" id="3.30.565.10">
    <property type="entry name" value="Histidine kinase-like ATPase, C-terminal domain"/>
    <property type="match status" value="1"/>
</dbReference>
<evidence type="ECO:0000256" key="7">
    <source>
        <dbReference type="ARBA" id="ARBA00022741"/>
    </source>
</evidence>
<evidence type="ECO:0000256" key="1">
    <source>
        <dbReference type="ARBA" id="ARBA00000085"/>
    </source>
</evidence>
<dbReference type="PRINTS" id="PR00344">
    <property type="entry name" value="BCTRLSENSOR"/>
</dbReference>
<dbReference type="GO" id="GO:0004673">
    <property type="term" value="F:protein histidine kinase activity"/>
    <property type="evidence" value="ECO:0007669"/>
    <property type="project" value="UniProtKB-EC"/>
</dbReference>
<evidence type="ECO:0000256" key="6">
    <source>
        <dbReference type="ARBA" id="ARBA00022692"/>
    </source>
</evidence>
<evidence type="ECO:0000256" key="12">
    <source>
        <dbReference type="ARBA" id="ARBA00023136"/>
    </source>
</evidence>
<keyword evidence="8 15" id="KW-0418">Kinase</keyword>
<keyword evidence="6 13" id="KW-0812">Transmembrane</keyword>
<keyword evidence="16" id="KW-1185">Reference proteome</keyword>
<evidence type="ECO:0000256" key="8">
    <source>
        <dbReference type="ARBA" id="ARBA00022777"/>
    </source>
</evidence>
<dbReference type="EC" id="2.7.13.3" evidence="3"/>
<comment type="catalytic activity">
    <reaction evidence="1">
        <text>ATP + protein L-histidine = ADP + protein N-phospho-L-histidine.</text>
        <dbReference type="EC" id="2.7.13.3"/>
    </reaction>
</comment>
<evidence type="ECO:0000259" key="14">
    <source>
        <dbReference type="PROSITE" id="PS50109"/>
    </source>
</evidence>
<evidence type="ECO:0000256" key="4">
    <source>
        <dbReference type="ARBA" id="ARBA00022475"/>
    </source>
</evidence>
<dbReference type="InterPro" id="IPR004358">
    <property type="entry name" value="Sig_transdc_His_kin-like_C"/>
</dbReference>
<dbReference type="InterPro" id="IPR050351">
    <property type="entry name" value="BphY/WalK/GraS-like"/>
</dbReference>
<organism evidence="15 16">
    <name type="scientific">Lysinibacillus parviboronicapiens</name>
    <dbReference type="NCBI Taxonomy" id="436516"/>
    <lineage>
        <taxon>Bacteria</taxon>
        <taxon>Bacillati</taxon>
        <taxon>Bacillota</taxon>
        <taxon>Bacilli</taxon>
        <taxon>Bacillales</taxon>
        <taxon>Bacillaceae</taxon>
        <taxon>Lysinibacillus</taxon>
    </lineage>
</organism>
<dbReference type="SMART" id="SM00387">
    <property type="entry name" value="HATPase_c"/>
    <property type="match status" value="1"/>
</dbReference>
<evidence type="ECO:0000256" key="11">
    <source>
        <dbReference type="ARBA" id="ARBA00023012"/>
    </source>
</evidence>
<evidence type="ECO:0000256" key="9">
    <source>
        <dbReference type="ARBA" id="ARBA00022840"/>
    </source>
</evidence>
<dbReference type="PANTHER" id="PTHR45453">
    <property type="entry name" value="PHOSPHATE REGULON SENSOR PROTEIN PHOR"/>
    <property type="match status" value="1"/>
</dbReference>
<keyword evidence="11" id="KW-0902">Two-component regulatory system</keyword>
<keyword evidence="4" id="KW-1003">Cell membrane</keyword>
<evidence type="ECO:0000313" key="16">
    <source>
        <dbReference type="Proteomes" id="UP001549363"/>
    </source>
</evidence>
<name>A0ABV2PL68_9BACI</name>
<feature type="transmembrane region" description="Helical" evidence="13">
    <location>
        <begin position="12"/>
        <end position="33"/>
    </location>
</feature>
<comment type="subcellular location">
    <subcellularLocation>
        <location evidence="2">Cell membrane</location>
        <topology evidence="2">Multi-pass membrane protein</topology>
    </subcellularLocation>
</comment>
<evidence type="ECO:0000256" key="3">
    <source>
        <dbReference type="ARBA" id="ARBA00012438"/>
    </source>
</evidence>
<feature type="transmembrane region" description="Helical" evidence="13">
    <location>
        <begin position="40"/>
        <end position="58"/>
    </location>
</feature>
<keyword evidence="5 15" id="KW-0808">Transferase</keyword>
<dbReference type="InterPro" id="IPR005467">
    <property type="entry name" value="His_kinase_dom"/>
</dbReference>
<accession>A0ABV2PL68</accession>
<proteinExistence type="predicted"/>
<dbReference type="PANTHER" id="PTHR45453:SF2">
    <property type="entry name" value="HISTIDINE KINASE"/>
    <property type="match status" value="1"/>
</dbReference>
<evidence type="ECO:0000313" key="15">
    <source>
        <dbReference type="EMBL" id="MET4561680.1"/>
    </source>
</evidence>
<evidence type="ECO:0000256" key="5">
    <source>
        <dbReference type="ARBA" id="ARBA00022679"/>
    </source>
</evidence>
<keyword evidence="12 13" id="KW-0472">Membrane</keyword>
<dbReference type="Pfam" id="PF02518">
    <property type="entry name" value="HATPase_c"/>
    <property type="match status" value="1"/>
</dbReference>
<dbReference type="InterPro" id="IPR003594">
    <property type="entry name" value="HATPase_dom"/>
</dbReference>
<reference evidence="15 16" key="1">
    <citation type="submission" date="2024-06" db="EMBL/GenBank/DDBJ databases">
        <title>Sorghum-associated microbial communities from plants grown in Nebraska, USA.</title>
        <authorList>
            <person name="Schachtman D."/>
        </authorList>
    </citation>
    <scope>NUCLEOTIDE SEQUENCE [LARGE SCALE GENOMIC DNA]</scope>
    <source>
        <strain evidence="15 16">736</strain>
    </source>
</reference>
<dbReference type="PROSITE" id="PS50109">
    <property type="entry name" value="HIS_KIN"/>
    <property type="match status" value="1"/>
</dbReference>
<gene>
    <name evidence="15" type="ORF">ABIA69_002850</name>
</gene>
<dbReference type="SUPFAM" id="SSF55874">
    <property type="entry name" value="ATPase domain of HSP90 chaperone/DNA topoisomerase II/histidine kinase"/>
    <property type="match status" value="1"/>
</dbReference>
<evidence type="ECO:0000256" key="2">
    <source>
        <dbReference type="ARBA" id="ARBA00004651"/>
    </source>
</evidence>
<keyword evidence="10 13" id="KW-1133">Transmembrane helix</keyword>